<dbReference type="Proteomes" id="UP000186720">
    <property type="component" value="Unassembled WGS sequence"/>
</dbReference>
<protein>
    <recommendedName>
        <fullName evidence="4">Prepilin type IV endopeptidase peptidase domain-containing protein</fullName>
    </recommendedName>
</protein>
<dbReference type="EMBL" id="MPPL01000001">
    <property type="protein sequence ID" value="OKS87292.1"/>
    <property type="molecule type" value="Genomic_DNA"/>
</dbReference>
<reference evidence="2 3" key="1">
    <citation type="submission" date="2016-11" db="EMBL/GenBank/DDBJ databases">
        <title>Whole Genome Sequencing of Mucilaginibacter polytrichastri RG4-7(T) isolated from the moss sample.</title>
        <authorList>
            <person name="Li Y."/>
        </authorList>
    </citation>
    <scope>NUCLEOTIDE SEQUENCE [LARGE SCALE GENOMIC DNA]</scope>
    <source>
        <strain evidence="2 3">RG4-7</strain>
    </source>
</reference>
<feature type="transmembrane region" description="Helical" evidence="1">
    <location>
        <begin position="132"/>
        <end position="152"/>
    </location>
</feature>
<dbReference type="RefSeq" id="WP_216351055.1">
    <property type="nucleotide sequence ID" value="NZ_MPPL01000001.1"/>
</dbReference>
<keyword evidence="1" id="KW-0472">Membrane</keyword>
<keyword evidence="1" id="KW-1133">Transmembrane helix</keyword>
<feature type="transmembrane region" description="Helical" evidence="1">
    <location>
        <begin position="82"/>
        <end position="101"/>
    </location>
</feature>
<evidence type="ECO:0000313" key="3">
    <source>
        <dbReference type="Proteomes" id="UP000186720"/>
    </source>
</evidence>
<accession>A0A1Q5ZZZ6</accession>
<dbReference type="AlphaFoldDB" id="A0A1Q5ZZZ6"/>
<proteinExistence type="predicted"/>
<name>A0A1Q5ZZZ6_9SPHI</name>
<feature type="transmembrane region" description="Helical" evidence="1">
    <location>
        <begin position="20"/>
        <end position="39"/>
    </location>
</feature>
<keyword evidence="1" id="KW-0812">Transmembrane</keyword>
<sequence>MLVLIFLLIIFIEDMLSRSVHWFLFPMLYAALLITGYFSGNGLASVLQHSLYNTLFIVLQLVVLTVYFSIKSGKLTNIANGLLGWGDILLLISITVCFSLVNFVLFYTSSLIFVLLTWGMVNYFSKNKQQHIPLAGLQALVFSVLFIATWFHPAFDLNNDEWIINKLLIY</sequence>
<keyword evidence="3" id="KW-1185">Reference proteome</keyword>
<evidence type="ECO:0000256" key="1">
    <source>
        <dbReference type="SAM" id="Phobius"/>
    </source>
</evidence>
<dbReference type="STRING" id="1302689.RG47T_2751"/>
<feature type="transmembrane region" description="Helical" evidence="1">
    <location>
        <begin position="107"/>
        <end position="125"/>
    </location>
</feature>
<organism evidence="2 3">
    <name type="scientific">Mucilaginibacter polytrichastri</name>
    <dbReference type="NCBI Taxonomy" id="1302689"/>
    <lineage>
        <taxon>Bacteria</taxon>
        <taxon>Pseudomonadati</taxon>
        <taxon>Bacteroidota</taxon>
        <taxon>Sphingobacteriia</taxon>
        <taxon>Sphingobacteriales</taxon>
        <taxon>Sphingobacteriaceae</taxon>
        <taxon>Mucilaginibacter</taxon>
    </lineage>
</organism>
<gene>
    <name evidence="2" type="ORF">RG47T_2751</name>
</gene>
<comment type="caution">
    <text evidence="2">The sequence shown here is derived from an EMBL/GenBank/DDBJ whole genome shotgun (WGS) entry which is preliminary data.</text>
</comment>
<feature type="transmembrane region" description="Helical" evidence="1">
    <location>
        <begin position="51"/>
        <end position="70"/>
    </location>
</feature>
<evidence type="ECO:0000313" key="2">
    <source>
        <dbReference type="EMBL" id="OKS87292.1"/>
    </source>
</evidence>
<evidence type="ECO:0008006" key="4">
    <source>
        <dbReference type="Google" id="ProtNLM"/>
    </source>
</evidence>